<dbReference type="AlphaFoldDB" id="A0A1R0H8V3"/>
<proteinExistence type="predicted"/>
<accession>A0A1R0H8V3</accession>
<sequence>MKTDIPKLKMDSVSMLSEIKKVLGSEEMNIMSEREELNSMIIDLRSESRKINEMVSTFEEKYGSFNITAVKK</sequence>
<evidence type="ECO:0000313" key="2">
    <source>
        <dbReference type="Proteomes" id="UP000187455"/>
    </source>
</evidence>
<keyword evidence="2" id="KW-1185">Reference proteome</keyword>
<organism evidence="1 2">
    <name type="scientific">Smittium mucronatum</name>
    <dbReference type="NCBI Taxonomy" id="133383"/>
    <lineage>
        <taxon>Eukaryota</taxon>
        <taxon>Fungi</taxon>
        <taxon>Fungi incertae sedis</taxon>
        <taxon>Zoopagomycota</taxon>
        <taxon>Kickxellomycotina</taxon>
        <taxon>Harpellomycetes</taxon>
        <taxon>Harpellales</taxon>
        <taxon>Legeriomycetaceae</taxon>
        <taxon>Smittium</taxon>
    </lineage>
</organism>
<protein>
    <submittedName>
        <fullName evidence="1">Uncharacterized protein</fullName>
    </submittedName>
</protein>
<dbReference type="Proteomes" id="UP000187455">
    <property type="component" value="Unassembled WGS sequence"/>
</dbReference>
<gene>
    <name evidence="1" type="ORF">AYI68_g255</name>
</gene>
<comment type="caution">
    <text evidence="1">The sequence shown here is derived from an EMBL/GenBank/DDBJ whole genome shotgun (WGS) entry which is preliminary data.</text>
</comment>
<dbReference type="EMBL" id="LSSL01000074">
    <property type="protein sequence ID" value="OLY85551.1"/>
    <property type="molecule type" value="Genomic_DNA"/>
</dbReference>
<reference evidence="1 2" key="1">
    <citation type="journal article" date="2016" name="Mol. Biol. Evol.">
        <title>Genome-Wide Survey of Gut Fungi (Harpellales) Reveals the First Horizontally Transferred Ubiquitin Gene from a Mosquito Host.</title>
        <authorList>
            <person name="Wang Y."/>
            <person name="White M.M."/>
            <person name="Kvist S."/>
            <person name="Moncalvo J.M."/>
        </authorList>
    </citation>
    <scope>NUCLEOTIDE SEQUENCE [LARGE SCALE GENOMIC DNA]</scope>
    <source>
        <strain evidence="1 2">ALG-7-W6</strain>
    </source>
</reference>
<name>A0A1R0H8V3_9FUNG</name>
<evidence type="ECO:0000313" key="1">
    <source>
        <dbReference type="EMBL" id="OLY85551.1"/>
    </source>
</evidence>